<proteinExistence type="predicted"/>
<dbReference type="Pfam" id="PF00534">
    <property type="entry name" value="Glycos_transf_1"/>
    <property type="match status" value="1"/>
</dbReference>
<dbReference type="SUPFAM" id="SSF53756">
    <property type="entry name" value="UDP-Glycosyltransferase/glycogen phosphorylase"/>
    <property type="match status" value="1"/>
</dbReference>
<evidence type="ECO:0000313" key="4">
    <source>
        <dbReference type="Proteomes" id="UP000228528"/>
    </source>
</evidence>
<evidence type="ECO:0000259" key="2">
    <source>
        <dbReference type="Pfam" id="PF13439"/>
    </source>
</evidence>
<reference evidence="4" key="1">
    <citation type="submission" date="2017-09" db="EMBL/GenBank/DDBJ databases">
        <title>Depth-based differentiation of microbial function through sediment-hosted aquifers and enrichment of novel symbionts in the deep terrestrial subsurface.</title>
        <authorList>
            <person name="Probst A.J."/>
            <person name="Ladd B."/>
            <person name="Jarett J.K."/>
            <person name="Geller-Mcgrath D.E."/>
            <person name="Sieber C.M.K."/>
            <person name="Emerson J.B."/>
            <person name="Anantharaman K."/>
            <person name="Thomas B.C."/>
            <person name="Malmstrom R."/>
            <person name="Stieglmeier M."/>
            <person name="Klingl A."/>
            <person name="Woyke T."/>
            <person name="Ryan C.M."/>
            <person name="Banfield J.F."/>
        </authorList>
    </citation>
    <scope>NUCLEOTIDE SEQUENCE [LARGE SCALE GENOMIC DNA]</scope>
</reference>
<organism evidence="3 4">
    <name type="scientific">Candidatus Magasanikbacteria bacterium CG10_big_fil_rev_8_21_14_0_10_38_6</name>
    <dbReference type="NCBI Taxonomy" id="1974647"/>
    <lineage>
        <taxon>Bacteria</taxon>
        <taxon>Candidatus Magasanikiibacteriota</taxon>
    </lineage>
</organism>
<dbReference type="PANTHER" id="PTHR45947:SF3">
    <property type="entry name" value="SULFOQUINOVOSYL TRANSFERASE SQD2"/>
    <property type="match status" value="1"/>
</dbReference>
<name>A0A2M6NZS0_9BACT</name>
<dbReference type="Gene3D" id="3.40.50.2000">
    <property type="entry name" value="Glycogen Phosphorylase B"/>
    <property type="match status" value="2"/>
</dbReference>
<comment type="caution">
    <text evidence="3">The sequence shown here is derived from an EMBL/GenBank/DDBJ whole genome shotgun (WGS) entry which is preliminary data.</text>
</comment>
<evidence type="ECO:0000313" key="3">
    <source>
        <dbReference type="EMBL" id="PIR76928.1"/>
    </source>
</evidence>
<protein>
    <recommendedName>
        <fullName evidence="5">Glycosyl transferase family 1 domain-containing protein</fullName>
    </recommendedName>
</protein>
<gene>
    <name evidence="3" type="ORF">COU30_05220</name>
</gene>
<dbReference type="InterPro" id="IPR050194">
    <property type="entry name" value="Glycosyltransferase_grp1"/>
</dbReference>
<dbReference type="EMBL" id="PFBW01000220">
    <property type="protein sequence ID" value="PIR76928.1"/>
    <property type="molecule type" value="Genomic_DNA"/>
</dbReference>
<feature type="domain" description="Glycosyltransferase subfamily 4-like N-terminal" evidence="2">
    <location>
        <begin position="62"/>
        <end position="161"/>
    </location>
</feature>
<dbReference type="InterPro" id="IPR028098">
    <property type="entry name" value="Glyco_trans_4-like_N"/>
</dbReference>
<dbReference type="GO" id="GO:0016757">
    <property type="term" value="F:glycosyltransferase activity"/>
    <property type="evidence" value="ECO:0007669"/>
    <property type="project" value="InterPro"/>
</dbReference>
<dbReference type="PANTHER" id="PTHR45947">
    <property type="entry name" value="SULFOQUINOVOSYL TRANSFERASE SQD2"/>
    <property type="match status" value="1"/>
</dbReference>
<evidence type="ECO:0000259" key="1">
    <source>
        <dbReference type="Pfam" id="PF00534"/>
    </source>
</evidence>
<accession>A0A2M6NZS0</accession>
<dbReference type="Proteomes" id="UP000228528">
    <property type="component" value="Unassembled WGS sequence"/>
</dbReference>
<sequence length="354" mass="39717">MKILNLSLDKKIMDKASAVAKRMAWFGDIVDRYTIVIPFFQQDKILLAEGVRAYGSGGTARPIQFFLLYFVARRLILRDEGYDVITVQDPYFLGILGLVLSRQFQIPLEVQVHGWEQIGVLKRLIRRVVLKRATGVRVVSERMKKDVMACGVSEQRITVVSVYTDVRLGEKKSSEVFTFITVARLVWVKRILMQLSVAATLKASGHIFQLIIVGDGEERISLETRTRELNLLDIVHFVGWKDAVQLADLYAKSDCLLLTSDSEGWGRVILEAGSYGVPSIMTDVGMAGEVIHNGKNGVVIPVGDQEALVEAMKRVMMDTMFYNSVAGDIKKTVQTLPTKAEILFLYVNAWKNIV</sequence>
<dbReference type="AlphaFoldDB" id="A0A2M6NZS0"/>
<feature type="domain" description="Glycosyl transferase family 1" evidence="1">
    <location>
        <begin position="172"/>
        <end position="319"/>
    </location>
</feature>
<evidence type="ECO:0008006" key="5">
    <source>
        <dbReference type="Google" id="ProtNLM"/>
    </source>
</evidence>
<dbReference type="Pfam" id="PF13439">
    <property type="entry name" value="Glyco_transf_4"/>
    <property type="match status" value="1"/>
</dbReference>
<dbReference type="InterPro" id="IPR001296">
    <property type="entry name" value="Glyco_trans_1"/>
</dbReference>